<comment type="caution">
    <text evidence="3">The sequence shown here is derived from an EMBL/GenBank/DDBJ whole genome shotgun (WGS) entry which is preliminary data.</text>
</comment>
<evidence type="ECO:0000313" key="3">
    <source>
        <dbReference type="EMBL" id="MDQ2103909.1"/>
    </source>
</evidence>
<feature type="chain" id="PRO_5047257700" evidence="2">
    <location>
        <begin position="25"/>
        <end position="142"/>
    </location>
</feature>
<reference evidence="3 4" key="1">
    <citation type="submission" date="2023-06" db="EMBL/GenBank/DDBJ databases">
        <title>Azospirillum isscasensis sp.nov, a bacterium isolated from rhizosphere soil of rice.</title>
        <authorList>
            <person name="Wang H."/>
        </authorList>
    </citation>
    <scope>NUCLEOTIDE SEQUENCE [LARGE SCALE GENOMIC DNA]</scope>
    <source>
        <strain evidence="3 4">C340-1</strain>
    </source>
</reference>
<accession>A0ABU0WJZ5</accession>
<dbReference type="Proteomes" id="UP001227317">
    <property type="component" value="Unassembled WGS sequence"/>
</dbReference>
<feature type="signal peptide" evidence="2">
    <location>
        <begin position="1"/>
        <end position="24"/>
    </location>
</feature>
<evidence type="ECO:0000313" key="4">
    <source>
        <dbReference type="Proteomes" id="UP001227317"/>
    </source>
</evidence>
<organism evidence="3 4">
    <name type="scientific">Azospirillum isscasi</name>
    <dbReference type="NCBI Taxonomy" id="3053926"/>
    <lineage>
        <taxon>Bacteria</taxon>
        <taxon>Pseudomonadati</taxon>
        <taxon>Pseudomonadota</taxon>
        <taxon>Alphaproteobacteria</taxon>
        <taxon>Rhodospirillales</taxon>
        <taxon>Azospirillaceae</taxon>
        <taxon>Azospirillum</taxon>
    </lineage>
</organism>
<sequence length="142" mass="15648">MRTLFLPLRLLGAGLAFLSTAALAGEIVILDSKGHGPNHADRSRDLAIFSDPFTGNSIVIIERPTRDEELGRRDPGLEARRATRKAEAKRRSKDKDWPEEFEGHALDGFGWFDGPVPLGFGRGDPGQEAARAAADARRMRNR</sequence>
<feature type="compositionally biased region" description="Basic and acidic residues" evidence="1">
    <location>
        <begin position="64"/>
        <end position="86"/>
    </location>
</feature>
<feature type="region of interest" description="Disordered" evidence="1">
    <location>
        <begin position="117"/>
        <end position="142"/>
    </location>
</feature>
<evidence type="ECO:0000256" key="1">
    <source>
        <dbReference type="SAM" id="MobiDB-lite"/>
    </source>
</evidence>
<evidence type="ECO:0000256" key="2">
    <source>
        <dbReference type="SAM" id="SignalP"/>
    </source>
</evidence>
<feature type="region of interest" description="Disordered" evidence="1">
    <location>
        <begin position="64"/>
        <end position="101"/>
    </location>
</feature>
<proteinExistence type="predicted"/>
<dbReference type="RefSeq" id="WP_306707264.1">
    <property type="nucleotide sequence ID" value="NZ_JAUJFI010000065.1"/>
</dbReference>
<protein>
    <submittedName>
        <fullName evidence="3">Uncharacterized protein</fullName>
    </submittedName>
</protein>
<dbReference type="EMBL" id="JAUJFI010000065">
    <property type="protein sequence ID" value="MDQ2103909.1"/>
    <property type="molecule type" value="Genomic_DNA"/>
</dbReference>
<gene>
    <name evidence="3" type="ORF">QSG27_14505</name>
</gene>
<keyword evidence="4" id="KW-1185">Reference proteome</keyword>
<keyword evidence="2" id="KW-0732">Signal</keyword>
<name>A0ABU0WJZ5_9PROT</name>